<dbReference type="Pfam" id="PF00326">
    <property type="entry name" value="Peptidase_S9"/>
    <property type="match status" value="1"/>
</dbReference>
<keyword evidence="7" id="KW-0119">Carbohydrate metabolism</keyword>
<dbReference type="AlphaFoldDB" id="M7TJT4"/>
<comment type="catalytic activity">
    <reaction evidence="9">
        <text>feruloyl-polysaccharide + H2O = ferulate + polysaccharide.</text>
        <dbReference type="EC" id="3.1.1.73"/>
    </reaction>
</comment>
<feature type="signal peptide" evidence="11">
    <location>
        <begin position="1"/>
        <end position="22"/>
    </location>
</feature>
<feature type="compositionally biased region" description="Polar residues" evidence="10">
    <location>
        <begin position="43"/>
        <end position="65"/>
    </location>
</feature>
<feature type="chain" id="PRO_5038849670" description="feruloyl esterase" evidence="11">
    <location>
        <begin position="23"/>
        <end position="396"/>
    </location>
</feature>
<feature type="compositionally biased region" description="Low complexity" evidence="10">
    <location>
        <begin position="79"/>
        <end position="88"/>
    </location>
</feature>
<evidence type="ECO:0000256" key="11">
    <source>
        <dbReference type="SAM" id="SignalP"/>
    </source>
</evidence>
<dbReference type="InterPro" id="IPR001375">
    <property type="entry name" value="Peptidase_S9_cat"/>
</dbReference>
<protein>
    <recommendedName>
        <fullName evidence="2">feruloyl esterase</fullName>
        <ecNumber evidence="2">3.1.1.73</ecNumber>
    </recommendedName>
</protein>
<dbReference type="Gene3D" id="3.40.50.1820">
    <property type="entry name" value="alpha/beta hydrolase"/>
    <property type="match status" value="1"/>
</dbReference>
<dbReference type="GO" id="GO:0045493">
    <property type="term" value="P:xylan catabolic process"/>
    <property type="evidence" value="ECO:0007669"/>
    <property type="project" value="UniProtKB-KW"/>
</dbReference>
<evidence type="ECO:0000259" key="12">
    <source>
        <dbReference type="Pfam" id="PF00326"/>
    </source>
</evidence>
<feature type="region of interest" description="Disordered" evidence="10">
    <location>
        <begin position="23"/>
        <end position="99"/>
    </location>
</feature>
<feature type="domain" description="Peptidase S9 prolyl oligopeptidase catalytic" evidence="12">
    <location>
        <begin position="128"/>
        <end position="276"/>
    </location>
</feature>
<dbReference type="HOGENOM" id="CLU_027551_3_0_1"/>
<dbReference type="InterPro" id="IPR043595">
    <property type="entry name" value="FaeB/C/D"/>
</dbReference>
<feature type="region of interest" description="Disordered" evidence="10">
    <location>
        <begin position="229"/>
        <end position="251"/>
    </location>
</feature>
<evidence type="ECO:0000256" key="1">
    <source>
        <dbReference type="ARBA" id="ARBA00004613"/>
    </source>
</evidence>
<dbReference type="GO" id="GO:0006508">
    <property type="term" value="P:proteolysis"/>
    <property type="evidence" value="ECO:0007669"/>
    <property type="project" value="InterPro"/>
</dbReference>
<dbReference type="EMBL" id="KB706542">
    <property type="protein sequence ID" value="EMR66990.1"/>
    <property type="molecule type" value="Genomic_DNA"/>
</dbReference>
<keyword evidence="8" id="KW-0624">Polysaccharide degradation</keyword>
<comment type="subcellular location">
    <subcellularLocation>
        <location evidence="1">Secreted</location>
    </subcellularLocation>
</comment>
<proteinExistence type="predicted"/>
<evidence type="ECO:0000256" key="9">
    <source>
        <dbReference type="ARBA" id="ARBA00034075"/>
    </source>
</evidence>
<dbReference type="PANTHER" id="PTHR38050:SF2">
    <property type="entry name" value="FERULOYL ESTERASE C-RELATED"/>
    <property type="match status" value="1"/>
</dbReference>
<keyword evidence="4" id="KW-0858">Xylan degradation</keyword>
<gene>
    <name evidence="13" type="ORF">UCREL1_5985</name>
</gene>
<dbReference type="SUPFAM" id="SSF53474">
    <property type="entry name" value="alpha/beta-Hydrolases"/>
    <property type="match status" value="1"/>
</dbReference>
<dbReference type="Proteomes" id="UP000012174">
    <property type="component" value="Unassembled WGS sequence"/>
</dbReference>
<reference evidence="14" key="1">
    <citation type="journal article" date="2013" name="Genome Announc.">
        <title>Draft genome sequence of the grapevine dieback fungus Eutypa lata UCR-EL1.</title>
        <authorList>
            <person name="Blanco-Ulate B."/>
            <person name="Rolshausen P.E."/>
            <person name="Cantu D."/>
        </authorList>
    </citation>
    <scope>NUCLEOTIDE SEQUENCE [LARGE SCALE GENOMIC DNA]</scope>
    <source>
        <strain evidence="14">UCR-EL1</strain>
    </source>
</reference>
<evidence type="ECO:0000256" key="8">
    <source>
        <dbReference type="ARBA" id="ARBA00023326"/>
    </source>
</evidence>
<keyword evidence="6" id="KW-0378">Hydrolase</keyword>
<keyword evidence="5 11" id="KW-0732">Signal</keyword>
<feature type="compositionally biased region" description="Low complexity" evidence="10">
    <location>
        <begin position="23"/>
        <end position="32"/>
    </location>
</feature>
<evidence type="ECO:0000256" key="10">
    <source>
        <dbReference type="SAM" id="MobiDB-lite"/>
    </source>
</evidence>
<accession>M7TJT4</accession>
<evidence type="ECO:0000256" key="2">
    <source>
        <dbReference type="ARBA" id="ARBA00013091"/>
    </source>
</evidence>
<dbReference type="eggNOG" id="ENOG502SBTI">
    <property type="taxonomic scope" value="Eukaryota"/>
</dbReference>
<evidence type="ECO:0000256" key="7">
    <source>
        <dbReference type="ARBA" id="ARBA00023277"/>
    </source>
</evidence>
<dbReference type="KEGG" id="ela:UCREL1_5985"/>
<keyword evidence="3" id="KW-0964">Secreted</keyword>
<dbReference type="PANTHER" id="PTHR38050">
    <property type="match status" value="1"/>
</dbReference>
<evidence type="ECO:0000313" key="13">
    <source>
        <dbReference type="EMBL" id="EMR66990.1"/>
    </source>
</evidence>
<dbReference type="GO" id="GO:0005576">
    <property type="term" value="C:extracellular region"/>
    <property type="evidence" value="ECO:0007669"/>
    <property type="project" value="UniProtKB-SubCell"/>
</dbReference>
<dbReference type="OMA" id="FANTDNE"/>
<evidence type="ECO:0000256" key="6">
    <source>
        <dbReference type="ARBA" id="ARBA00022801"/>
    </source>
</evidence>
<organism evidence="13 14">
    <name type="scientific">Eutypa lata (strain UCR-EL1)</name>
    <name type="common">Grapevine dieback disease fungus</name>
    <name type="synonym">Eutypa armeniacae</name>
    <dbReference type="NCBI Taxonomy" id="1287681"/>
    <lineage>
        <taxon>Eukaryota</taxon>
        <taxon>Fungi</taxon>
        <taxon>Dikarya</taxon>
        <taxon>Ascomycota</taxon>
        <taxon>Pezizomycotina</taxon>
        <taxon>Sordariomycetes</taxon>
        <taxon>Xylariomycetidae</taxon>
        <taxon>Xylariales</taxon>
        <taxon>Diatrypaceae</taxon>
        <taxon>Eutypa</taxon>
    </lineage>
</organism>
<dbReference type="OrthoDB" id="424610at2759"/>
<keyword evidence="14" id="KW-1185">Reference proteome</keyword>
<evidence type="ECO:0000313" key="14">
    <source>
        <dbReference type="Proteomes" id="UP000012174"/>
    </source>
</evidence>
<dbReference type="EC" id="3.1.1.73" evidence="2"/>
<evidence type="ECO:0000256" key="3">
    <source>
        <dbReference type="ARBA" id="ARBA00022525"/>
    </source>
</evidence>
<sequence length="396" mass="41714">MRSTSNNLSSLLLLCLLGPSAAQASSRSSSRRSGGGGRPSPGCSKSTTVSPNTRTNFTLPSTDPLGNNGGRPYTLWVPSSSSSSSSSSDGAQTPTPTPLIISLHGAGRTAAWQADLDRLSDPSYGFNTDHAVAYLQSTGTTDVDRFWEGYPGLSDTVDDVAYALAVLDAVVDQHLCVDLDRVYVVGKSQGGGMAGQVLACDARSAGRFAAFAAVSGAYYVPPDVVASAQSDNSSSSSSSSECDPETVPLPPCDPKRAQVPLLAFHGGNDTTIAFAGGERRGYCLPAVKRWVEGWAARDGLDVEGAATSNLTSDAEVFVYGDGKDRGLTTFVYDGDRVGHDWPATFDNTDNVDHGTGPASFNASSGHRVIVDVDTHFYTYFYAIPYESYRDSIEHGR</sequence>
<evidence type="ECO:0000256" key="4">
    <source>
        <dbReference type="ARBA" id="ARBA00022651"/>
    </source>
</evidence>
<name>M7TJT4_EUTLA</name>
<dbReference type="GO" id="GO:0030600">
    <property type="term" value="F:feruloyl esterase activity"/>
    <property type="evidence" value="ECO:0007669"/>
    <property type="project" value="UniProtKB-EC"/>
</dbReference>
<evidence type="ECO:0000256" key="5">
    <source>
        <dbReference type="ARBA" id="ARBA00022729"/>
    </source>
</evidence>
<dbReference type="GO" id="GO:0008236">
    <property type="term" value="F:serine-type peptidase activity"/>
    <property type="evidence" value="ECO:0007669"/>
    <property type="project" value="InterPro"/>
</dbReference>
<dbReference type="InterPro" id="IPR029058">
    <property type="entry name" value="AB_hydrolase_fold"/>
</dbReference>